<evidence type="ECO:0000313" key="1">
    <source>
        <dbReference type="Proteomes" id="UP000095286"/>
    </source>
</evidence>
<organism evidence="1 2">
    <name type="scientific">Rhabditophanes sp. KR3021</name>
    <dbReference type="NCBI Taxonomy" id="114890"/>
    <lineage>
        <taxon>Eukaryota</taxon>
        <taxon>Metazoa</taxon>
        <taxon>Ecdysozoa</taxon>
        <taxon>Nematoda</taxon>
        <taxon>Chromadorea</taxon>
        <taxon>Rhabditida</taxon>
        <taxon>Tylenchina</taxon>
        <taxon>Panagrolaimomorpha</taxon>
        <taxon>Strongyloidoidea</taxon>
        <taxon>Alloionematidae</taxon>
        <taxon>Rhabditophanes</taxon>
    </lineage>
</organism>
<name>A0AC35TJY6_9BILA</name>
<reference evidence="2" key="1">
    <citation type="submission" date="2016-11" db="UniProtKB">
        <authorList>
            <consortium name="WormBaseParasite"/>
        </authorList>
    </citation>
    <scope>IDENTIFICATION</scope>
    <source>
        <strain evidence="2">KR3021</strain>
    </source>
</reference>
<dbReference type="Proteomes" id="UP000095286">
    <property type="component" value="Unplaced"/>
</dbReference>
<evidence type="ECO:0000313" key="2">
    <source>
        <dbReference type="WBParaSite" id="RSKR_0000142200.1"/>
    </source>
</evidence>
<dbReference type="WBParaSite" id="RSKR_0000142200.1">
    <property type="protein sequence ID" value="RSKR_0000142200.1"/>
    <property type="gene ID" value="RSKR_0000142200"/>
</dbReference>
<proteinExistence type="predicted"/>
<accession>A0AC35TJY6</accession>
<protein>
    <submittedName>
        <fullName evidence="2">IgGFc_binding domain-containing protein</fullName>
    </submittedName>
</protein>
<sequence length="377" mass="41490">MNDESAADFRIFAHCNEKVKLIGRISDPINSFGDLFLIPSVTFAASKYVIELPTSSDERLGSISFLPVSQTGTIDITAIGYAGRSQYETLRLSYDTTVGSPQYYTSSWFRVFANSSVSITSSSPIMILVTAPFVTISSIPSEYCGESCHQDYVAFMPIGAPFRKCGSKTKNAEERMSTHHFASRMYISPPNELDSCNDNPQITIYDDIDDAAGRAISVSKIGETAISLINKNQTGFLTYGGQMSSYRLGSIVQPDGITAFGHFAHYLPSRAEWISGPTQFYTFAKNCYLEIYISAPVIDLKRVKIDGTPLQNIKHTETPIFMFVVNIMQYVVPIKGYGMHLLENEVGTSVSYVVCKNVNGAFNSAGYLTGFNKIASN</sequence>